<dbReference type="RefSeq" id="XP_001712594.1">
    <property type="nucleotide sequence ID" value="XM_001712542.1"/>
</dbReference>
<dbReference type="SUPFAM" id="SSF56112">
    <property type="entry name" value="Protein kinase-like (PK-like)"/>
    <property type="match status" value="1"/>
</dbReference>
<keyword evidence="2" id="KW-0418">Kinase</keyword>
<dbReference type="SMART" id="SM00146">
    <property type="entry name" value="PI3Kc"/>
    <property type="match status" value="1"/>
</dbReference>
<dbReference type="InterPro" id="IPR015433">
    <property type="entry name" value="PI3/4_kinase"/>
</dbReference>
<dbReference type="InterPro" id="IPR000403">
    <property type="entry name" value="PI3/4_kinase_cat_dom"/>
</dbReference>
<dbReference type="InterPro" id="IPR011009">
    <property type="entry name" value="Kinase-like_dom_sf"/>
</dbReference>
<gene>
    <name evidence="4" type="ORF">HAN_3g467</name>
</gene>
<dbReference type="GO" id="GO:0016020">
    <property type="term" value="C:membrane"/>
    <property type="evidence" value="ECO:0007669"/>
    <property type="project" value="TreeGrafter"/>
</dbReference>
<keyword evidence="4" id="KW-0542">Nucleomorph</keyword>
<dbReference type="InterPro" id="IPR036940">
    <property type="entry name" value="PI3/4_kinase_cat_sf"/>
</dbReference>
<dbReference type="GO" id="GO:0046854">
    <property type="term" value="P:phosphatidylinositol phosphate biosynthetic process"/>
    <property type="evidence" value="ECO:0007669"/>
    <property type="project" value="InterPro"/>
</dbReference>
<dbReference type="GO" id="GO:0005737">
    <property type="term" value="C:cytoplasm"/>
    <property type="evidence" value="ECO:0007669"/>
    <property type="project" value="TreeGrafter"/>
</dbReference>
<evidence type="ECO:0000256" key="1">
    <source>
        <dbReference type="ARBA" id="ARBA00022679"/>
    </source>
</evidence>
<dbReference type="GeneID" id="5739477"/>
<geneLocation type="nucleomorph" evidence="4"/>
<keyword evidence="1" id="KW-0808">Transferase</keyword>
<dbReference type="PROSITE" id="PS50290">
    <property type="entry name" value="PI3_4_KINASE_3"/>
    <property type="match status" value="1"/>
</dbReference>
<evidence type="ECO:0000313" key="5">
    <source>
        <dbReference type="Proteomes" id="UP000243127"/>
    </source>
</evidence>
<dbReference type="AlphaFoldDB" id="A9BL86"/>
<proteinExistence type="predicted"/>
<reference evidence="4 5" key="1">
    <citation type="journal article" date="2007" name="Proc. Natl. Acad. Sci. U.S.A.">
        <title>Nucleomorph genome of Hemiselmis andersenii reveals complete intron loss and compaction as a driver of protein structure and function.</title>
        <authorList>
            <person name="Lane C.E."/>
            <person name="van den Heuvel K."/>
            <person name="Kozera C."/>
            <person name="Curtis B.A."/>
            <person name="Parsons B.J."/>
            <person name="Bowman S."/>
            <person name="Archibald J.M."/>
        </authorList>
    </citation>
    <scope>NUCLEOTIDE SEQUENCE [LARGE SCALE GENOMIC DNA]</scope>
    <source>
        <strain evidence="4 5">CCMP644</strain>
    </source>
</reference>
<dbReference type="Pfam" id="PF00454">
    <property type="entry name" value="PI3_PI4_kinase"/>
    <property type="match status" value="1"/>
</dbReference>
<dbReference type="Gene3D" id="3.30.1010.10">
    <property type="entry name" value="Phosphatidylinositol 3-kinase Catalytic Subunit, Chain A, domain 4"/>
    <property type="match status" value="1"/>
</dbReference>
<dbReference type="Gene3D" id="1.10.1070.11">
    <property type="entry name" value="Phosphatidylinositol 3-/4-kinase, catalytic domain"/>
    <property type="match status" value="1"/>
</dbReference>
<dbReference type="PANTHER" id="PTHR10048:SF22">
    <property type="entry name" value="PHOSPHATIDYLINOSITOL 4-KINASE BETA"/>
    <property type="match status" value="1"/>
</dbReference>
<evidence type="ECO:0000259" key="3">
    <source>
        <dbReference type="PROSITE" id="PS50290"/>
    </source>
</evidence>
<accession>A9BL86</accession>
<sequence length="586" mass="70477">MKLCNYFLENFKNLKSYTEKNPKKFLDKEIKFRFDFFWIQKNHKKNLNFFSRTICYLNSLIRTYLDNKNLISQIFLMKFRKESLLCILISKKKHSFRNFFFDGNLINFNKLNLVPIKKFCFFKKFGFQSSFSKKRFKSINKIKKFCFCSFPTKFGYTCLKFSNFSFFKVGKIKFDLIRKINLLCNEFWLLSGFSNLISIHRKWYRKPILILYLKLGFLKISTVISKNFNGDFFRHLENKKKSVKNLKKFEPFLLSIFRLDLEKPACFSKIIPWNFEILPSKSKIPLKICLEFFHHIAFYKKKIMIRNSVLTLKPKEKNLPHKKKKIFKKNFNFDRKNSFNSCFLFKRAEDFSNEEFVTIHLSQFDKIFREEQLNIWINPFLIQSLSFNSGFMELIPNSISIHDLRKIFGNSKKINNKKKNPKDFVESLIGYSLVCFFIQIKDRHNANILINPQNRHIHIDFGFILGNYPGNLKFEANTFKFSPEFLSQIGGKKTESYEEFKEIFIRGFFCVRKNFSKIFRISRKFLIHKVGYYSKKNKLVQFQKRINIAIKDNVLIKYILFLIEESVGNWKTIQYDRYQLYASGIK</sequence>
<dbReference type="PANTHER" id="PTHR10048">
    <property type="entry name" value="PHOSPHATIDYLINOSITOL KINASE"/>
    <property type="match status" value="1"/>
</dbReference>
<dbReference type="GO" id="GO:0048015">
    <property type="term" value="P:phosphatidylinositol-mediated signaling"/>
    <property type="evidence" value="ECO:0007669"/>
    <property type="project" value="TreeGrafter"/>
</dbReference>
<name>A9BL86_HEMAN</name>
<organism evidence="4 5">
    <name type="scientific">Hemiselmis andersenii</name>
    <name type="common">Cryptophyte alga</name>
    <dbReference type="NCBI Taxonomy" id="464988"/>
    <lineage>
        <taxon>Eukaryota</taxon>
        <taxon>Cryptophyceae</taxon>
        <taxon>Cryptomonadales</taxon>
        <taxon>Hemiselmidaceae</taxon>
        <taxon>Hemiselmis</taxon>
    </lineage>
</organism>
<evidence type="ECO:0000256" key="2">
    <source>
        <dbReference type="ARBA" id="ARBA00022777"/>
    </source>
</evidence>
<protein>
    <submittedName>
        <fullName evidence="4">Pi4K</fullName>
    </submittedName>
</protein>
<feature type="domain" description="PI3K/PI4K catalytic" evidence="3">
    <location>
        <begin position="312"/>
        <end position="571"/>
    </location>
</feature>
<dbReference type="GO" id="GO:0004430">
    <property type="term" value="F:1-phosphatidylinositol 4-kinase activity"/>
    <property type="evidence" value="ECO:0007669"/>
    <property type="project" value="TreeGrafter"/>
</dbReference>
<dbReference type="Proteomes" id="UP000243127">
    <property type="component" value="Nucleomorph 3"/>
</dbReference>
<evidence type="ECO:0000313" key="4">
    <source>
        <dbReference type="EMBL" id="ABW98269.1"/>
    </source>
</evidence>
<dbReference type="EMBL" id="CP000883">
    <property type="protein sequence ID" value="ABW98269.1"/>
    <property type="molecule type" value="Genomic_DNA"/>
</dbReference>